<name>A0A9X3S348_9ACTN</name>
<dbReference type="AlphaFoldDB" id="A0A9X3S348"/>
<accession>A0A9X3S348</accession>
<evidence type="ECO:0000313" key="3">
    <source>
        <dbReference type="Proteomes" id="UP001149140"/>
    </source>
</evidence>
<dbReference type="Pfam" id="PF12770">
    <property type="entry name" value="CHAT"/>
    <property type="match status" value="1"/>
</dbReference>
<dbReference type="EMBL" id="JAPDOD010000045">
    <property type="protein sequence ID" value="MDA0165330.1"/>
    <property type="molecule type" value="Genomic_DNA"/>
</dbReference>
<organism evidence="2 3">
    <name type="scientific">Solirubrobacter ginsenosidimutans</name>
    <dbReference type="NCBI Taxonomy" id="490573"/>
    <lineage>
        <taxon>Bacteria</taxon>
        <taxon>Bacillati</taxon>
        <taxon>Actinomycetota</taxon>
        <taxon>Thermoleophilia</taxon>
        <taxon>Solirubrobacterales</taxon>
        <taxon>Solirubrobacteraceae</taxon>
        <taxon>Solirubrobacter</taxon>
    </lineage>
</organism>
<evidence type="ECO:0000313" key="2">
    <source>
        <dbReference type="EMBL" id="MDA0165330.1"/>
    </source>
</evidence>
<dbReference type="RefSeq" id="WP_270044587.1">
    <property type="nucleotide sequence ID" value="NZ_JAPDOD010000045.1"/>
</dbReference>
<evidence type="ECO:0000259" key="1">
    <source>
        <dbReference type="Pfam" id="PF12770"/>
    </source>
</evidence>
<keyword evidence="3" id="KW-1185">Reference proteome</keyword>
<dbReference type="Proteomes" id="UP001149140">
    <property type="component" value="Unassembled WGS sequence"/>
</dbReference>
<dbReference type="InterPro" id="IPR024983">
    <property type="entry name" value="CHAT_dom"/>
</dbReference>
<protein>
    <submittedName>
        <fullName evidence="2">CHAT domain-containing protein</fullName>
    </submittedName>
</protein>
<proteinExistence type="predicted"/>
<feature type="domain" description="CHAT" evidence="1">
    <location>
        <begin position="240"/>
        <end position="408"/>
    </location>
</feature>
<comment type="caution">
    <text evidence="2">The sequence shown here is derived from an EMBL/GenBank/DDBJ whole genome shotgun (WGS) entry which is preliminary data.</text>
</comment>
<sequence length="428" mass="47275">MRIGGYATAKRTGRRGVRVTIRRRDEVSVENEDSELPFARATAQRAAHEFASALLELAEYLARRQPVTVDADALDAALSVPDAKRDETLDQLRTLGSPLSSTLRPSGLGQLLRDVNVMDSRDPVPEVTFADKLEAPILWDMLYDGRQSDELEWQRFWGFRVPITHWLGRNRPREILLQRGLFTALNEDLRFAGTEVDELACRHPGLASDPLRLGEDLRRQAGDALSGRPDDLALADDALTEFLHELRSGSDDGGLRAKQWLRKALVATLNRAISRDVLHFACHCHPGANTEFLSQLDLTIAGQQVLLDAGTLGDLTLEPRRMAGPFVFLNACGTAQANAAFEPPGFPTRWIESGGAVAVLATLCPVPDYFAFAFARHFYNNLFDAMGAGSASPAVALLETRRHFMREHGNPLGLAYVLYADKDTEFVS</sequence>
<gene>
    <name evidence="2" type="ORF">OM076_33990</name>
</gene>
<reference evidence="2" key="1">
    <citation type="submission" date="2022-10" db="EMBL/GenBank/DDBJ databases">
        <title>The WGS of Solirubrobacter ginsenosidimutans DSM 21036.</title>
        <authorList>
            <person name="Jiang Z."/>
        </authorList>
    </citation>
    <scope>NUCLEOTIDE SEQUENCE</scope>
    <source>
        <strain evidence="2">DSM 21036</strain>
    </source>
</reference>